<keyword evidence="5 15" id="KW-1133">Transmembrane helix</keyword>
<feature type="transmembrane region" description="Helical" evidence="15">
    <location>
        <begin position="257"/>
        <end position="276"/>
    </location>
</feature>
<evidence type="ECO:0000256" key="9">
    <source>
        <dbReference type="ARBA" id="ARBA00023157"/>
    </source>
</evidence>
<dbReference type="GO" id="GO:0004888">
    <property type="term" value="F:transmembrane signaling receptor activity"/>
    <property type="evidence" value="ECO:0007669"/>
    <property type="project" value="InterPro"/>
</dbReference>
<dbReference type="AlphaFoldDB" id="A0A914B6D8"/>
<keyword evidence="19" id="KW-1185">Reference proteome</keyword>
<dbReference type="InterPro" id="IPR036734">
    <property type="entry name" value="Neur_chan_lig-bd_sf"/>
</dbReference>
<keyword evidence="4 15" id="KW-0812">Transmembrane</keyword>
<dbReference type="PROSITE" id="PS00236">
    <property type="entry name" value="NEUROTR_ION_CHANNEL"/>
    <property type="match status" value="1"/>
</dbReference>
<keyword evidence="9" id="KW-1015">Disulfide bond</keyword>
<evidence type="ECO:0000256" key="10">
    <source>
        <dbReference type="ARBA" id="ARBA00023170"/>
    </source>
</evidence>
<evidence type="ECO:0000259" key="16">
    <source>
        <dbReference type="Pfam" id="PF02931"/>
    </source>
</evidence>
<feature type="chain" id="PRO_5038167183" evidence="15">
    <location>
        <begin position="30"/>
        <end position="531"/>
    </location>
</feature>
<evidence type="ECO:0000256" key="13">
    <source>
        <dbReference type="ARBA" id="ARBA00023303"/>
    </source>
</evidence>
<dbReference type="CDD" id="cd19051">
    <property type="entry name" value="LGIC_TM_cation"/>
    <property type="match status" value="1"/>
</dbReference>
<evidence type="ECO:0000256" key="15">
    <source>
        <dbReference type="RuleBase" id="RU000687"/>
    </source>
</evidence>
<dbReference type="SUPFAM" id="SSF90112">
    <property type="entry name" value="Neurotransmitter-gated ion-channel transmembrane pore"/>
    <property type="match status" value="1"/>
</dbReference>
<feature type="transmembrane region" description="Helical" evidence="15">
    <location>
        <begin position="506"/>
        <end position="526"/>
    </location>
</feature>
<sequence>MSGSVSVRMFAWTSVLTVLVLPYLHVAFAKDTEKTPFVKDQSHVGWHERQLVSRLLDSERFPHRALTLPADSIDLPLTVEIGFMLQQIMNVNEKDQILVINAWLNYAWSDPTLAWNQSDYGGVKNIRLPPSHIWTPDVLLYNSADDGFDATYHTNVLINSSGFCTWIPPGILRSTCQIDVEYFPFDEQVCTLKFSSWTYDGFALDLVTRNDSTFTDSMTENGEWQMLSMWALREVEDFEGAPYVAVTFKLRIRRRSLYYFVNVLIPCVLISMLTVLSFSLPPDSGEKLSFGVTILLSLTVFMMIVASNMPETSFVIPLIAKYFTCVLVLVALSVVFTVVSLNLHFRNPNTHSMHGWLRCVLLEYLPWILRMTRPGQDITNPCFSKNHVTGKPKKDMEMVERSPLRNRATGIGEQATRNGIRTGNCHGYLNSTDAIGVKYANYATGAGDGQEVEPMLSVDHKGCPACCNKGPILDELRFLTNRYRKKETEDEVVSDWKFAAMVVDRLCLVVFSIATLLVTFILLYTAPNFGR</sequence>
<dbReference type="CDD" id="cd18997">
    <property type="entry name" value="LGIC_ECD_nAChR"/>
    <property type="match status" value="1"/>
</dbReference>
<name>A0A914B6D8_PATMI</name>
<keyword evidence="15" id="KW-0732">Signal</keyword>
<dbReference type="InterPro" id="IPR006029">
    <property type="entry name" value="Neurotrans-gated_channel_TM"/>
</dbReference>
<dbReference type="Gene3D" id="2.70.170.10">
    <property type="entry name" value="Neurotransmitter-gated ion-channel ligand-binding domain"/>
    <property type="match status" value="1"/>
</dbReference>
<dbReference type="PRINTS" id="PR00254">
    <property type="entry name" value="NICOTINICR"/>
</dbReference>
<feature type="signal peptide" evidence="15">
    <location>
        <begin position="1"/>
        <end position="29"/>
    </location>
</feature>
<dbReference type="OMA" id="ADWMFAA"/>
<evidence type="ECO:0000256" key="14">
    <source>
        <dbReference type="ARBA" id="ARBA00034099"/>
    </source>
</evidence>
<dbReference type="InterPro" id="IPR038050">
    <property type="entry name" value="Neuro_actylchol_rec"/>
</dbReference>
<keyword evidence="13 15" id="KW-0407">Ion channel</keyword>
<keyword evidence="11" id="KW-0325">Glycoprotein</keyword>
<dbReference type="RefSeq" id="XP_038071781.1">
    <property type="nucleotide sequence ID" value="XM_038215853.1"/>
</dbReference>
<dbReference type="EnsemblMetazoa" id="XM_038215853.1">
    <property type="protein sequence ID" value="XP_038071781.1"/>
    <property type="gene ID" value="LOC119740514"/>
</dbReference>
<dbReference type="InterPro" id="IPR002394">
    <property type="entry name" value="Nicotinic_acetylcholine_rcpt"/>
</dbReference>
<dbReference type="NCBIfam" id="TIGR00860">
    <property type="entry name" value="LIC"/>
    <property type="match status" value="1"/>
</dbReference>
<dbReference type="InterPro" id="IPR006201">
    <property type="entry name" value="Neur_channel"/>
</dbReference>
<keyword evidence="8 15" id="KW-0472">Membrane</keyword>
<dbReference type="Pfam" id="PF02932">
    <property type="entry name" value="Neur_chan_memb"/>
    <property type="match status" value="1"/>
</dbReference>
<feature type="domain" description="Neurotransmitter-gated ion-channel ligand-binding" evidence="16">
    <location>
        <begin position="49"/>
        <end position="255"/>
    </location>
</feature>
<dbReference type="FunFam" id="2.70.170.10:FF:000016">
    <property type="entry name" value="Nicotinic acetylcholine receptor subunit"/>
    <property type="match status" value="1"/>
</dbReference>
<protein>
    <submittedName>
        <fullName evidence="18">Uncharacterized protein</fullName>
    </submittedName>
</protein>
<evidence type="ECO:0000313" key="18">
    <source>
        <dbReference type="EnsemblMetazoa" id="XP_038071781.1"/>
    </source>
</evidence>
<organism evidence="18 19">
    <name type="scientific">Patiria miniata</name>
    <name type="common">Bat star</name>
    <name type="synonym">Asterina miniata</name>
    <dbReference type="NCBI Taxonomy" id="46514"/>
    <lineage>
        <taxon>Eukaryota</taxon>
        <taxon>Metazoa</taxon>
        <taxon>Echinodermata</taxon>
        <taxon>Eleutherozoa</taxon>
        <taxon>Asterozoa</taxon>
        <taxon>Asteroidea</taxon>
        <taxon>Valvatacea</taxon>
        <taxon>Valvatida</taxon>
        <taxon>Asterinidae</taxon>
        <taxon>Patiria</taxon>
    </lineage>
</organism>
<keyword evidence="2 15" id="KW-0813">Transport</keyword>
<feature type="domain" description="Neurotransmitter-gated ion-channel transmembrane" evidence="17">
    <location>
        <begin position="264"/>
        <end position="522"/>
    </location>
</feature>
<keyword evidence="10" id="KW-0675">Receptor</keyword>
<reference evidence="18" key="1">
    <citation type="submission" date="2022-11" db="UniProtKB">
        <authorList>
            <consortium name="EnsemblMetazoa"/>
        </authorList>
    </citation>
    <scope>IDENTIFICATION</scope>
</reference>
<dbReference type="InterPro" id="IPR006202">
    <property type="entry name" value="Neur_chan_lig-bd"/>
</dbReference>
<dbReference type="OrthoDB" id="5975154at2759"/>
<keyword evidence="7 15" id="KW-0406">Ion transport</keyword>
<dbReference type="InterPro" id="IPR036719">
    <property type="entry name" value="Neuro-gated_channel_TM_sf"/>
</dbReference>
<dbReference type="Proteomes" id="UP000887568">
    <property type="component" value="Unplaced"/>
</dbReference>
<dbReference type="SUPFAM" id="SSF63712">
    <property type="entry name" value="Nicotinic receptor ligand binding domain-like"/>
    <property type="match status" value="1"/>
</dbReference>
<evidence type="ECO:0000256" key="6">
    <source>
        <dbReference type="ARBA" id="ARBA00023018"/>
    </source>
</evidence>
<evidence type="ECO:0000256" key="3">
    <source>
        <dbReference type="ARBA" id="ARBA00022475"/>
    </source>
</evidence>
<dbReference type="Pfam" id="PF02931">
    <property type="entry name" value="Neur_chan_LBD"/>
    <property type="match status" value="1"/>
</dbReference>
<keyword evidence="6" id="KW-0770">Synapse</keyword>
<evidence type="ECO:0000256" key="4">
    <source>
        <dbReference type="ARBA" id="ARBA00022692"/>
    </source>
</evidence>
<dbReference type="Gene3D" id="1.20.58.390">
    <property type="entry name" value="Neurotransmitter-gated ion-channel transmembrane domain"/>
    <property type="match status" value="2"/>
</dbReference>
<evidence type="ECO:0000256" key="1">
    <source>
        <dbReference type="ARBA" id="ARBA00009237"/>
    </source>
</evidence>
<evidence type="ECO:0000256" key="11">
    <source>
        <dbReference type="ARBA" id="ARBA00023180"/>
    </source>
</evidence>
<evidence type="ECO:0000256" key="7">
    <source>
        <dbReference type="ARBA" id="ARBA00023065"/>
    </source>
</evidence>
<dbReference type="GO" id="GO:0022848">
    <property type="term" value="F:acetylcholine-gated monoatomic cation-selective channel activity"/>
    <property type="evidence" value="ECO:0007669"/>
    <property type="project" value="InterPro"/>
</dbReference>
<feature type="transmembrane region" description="Helical" evidence="15">
    <location>
        <begin position="319"/>
        <end position="343"/>
    </location>
</feature>
<evidence type="ECO:0000313" key="19">
    <source>
        <dbReference type="Proteomes" id="UP000887568"/>
    </source>
</evidence>
<proteinExistence type="inferred from homology"/>
<evidence type="ECO:0000256" key="12">
    <source>
        <dbReference type="ARBA" id="ARBA00023286"/>
    </source>
</evidence>
<dbReference type="FunFam" id="1.20.58.390:FF:000073">
    <property type="entry name" value="Neuronal acetylcholine receptor subunit alpha-9-II"/>
    <property type="match status" value="1"/>
</dbReference>
<comment type="similarity">
    <text evidence="1">Belongs to the ligand-gated ion channel (TC 1.A.9) family. Acetylcholine receptor (TC 1.A.9.1) subfamily.</text>
</comment>
<keyword evidence="3" id="KW-1003">Cell membrane</keyword>
<dbReference type="PANTHER" id="PTHR18945">
    <property type="entry name" value="NEUROTRANSMITTER GATED ION CHANNEL"/>
    <property type="match status" value="1"/>
</dbReference>
<evidence type="ECO:0000256" key="2">
    <source>
        <dbReference type="ARBA" id="ARBA00022448"/>
    </source>
</evidence>
<feature type="transmembrane region" description="Helical" evidence="15">
    <location>
        <begin position="288"/>
        <end position="307"/>
    </location>
</feature>
<evidence type="ECO:0000259" key="17">
    <source>
        <dbReference type="Pfam" id="PF02932"/>
    </source>
</evidence>
<evidence type="ECO:0000256" key="8">
    <source>
        <dbReference type="ARBA" id="ARBA00023136"/>
    </source>
</evidence>
<dbReference type="PRINTS" id="PR00252">
    <property type="entry name" value="NRIONCHANNEL"/>
</dbReference>
<comment type="subcellular location">
    <subcellularLocation>
        <location evidence="14">Synaptic cell membrane</location>
        <topology evidence="14">Multi-pass membrane protein</topology>
    </subcellularLocation>
</comment>
<dbReference type="GeneID" id="119740514"/>
<dbReference type="InterPro" id="IPR018000">
    <property type="entry name" value="Neurotransmitter_ion_chnl_CS"/>
</dbReference>
<keyword evidence="12" id="KW-1071">Ligand-gated ion channel</keyword>
<evidence type="ECO:0000256" key="5">
    <source>
        <dbReference type="ARBA" id="ARBA00022989"/>
    </source>
</evidence>
<accession>A0A914B6D8</accession>
<dbReference type="GO" id="GO:0045211">
    <property type="term" value="C:postsynaptic membrane"/>
    <property type="evidence" value="ECO:0007669"/>
    <property type="project" value="InterPro"/>
</dbReference>